<evidence type="ECO:0000313" key="1">
    <source>
        <dbReference type="EMBL" id="KAK3080690.1"/>
    </source>
</evidence>
<evidence type="ECO:0000313" key="2">
    <source>
        <dbReference type="Proteomes" id="UP001186974"/>
    </source>
</evidence>
<sequence length="109" mass="11796">MGEATPRITAQYLENFSHQTVRILGKVTSLRGEQASMDAGGNVAIMLNRDAHIQLNHAVEIVGKVQNDLSVRVLASTDLGPATAIDFNAVEAVVDATHRYKEIFYGGDD</sequence>
<protein>
    <submittedName>
        <fullName evidence="1">Uncharacterized protein</fullName>
    </submittedName>
</protein>
<proteinExistence type="predicted"/>
<comment type="caution">
    <text evidence="1">The sequence shown here is derived from an EMBL/GenBank/DDBJ whole genome shotgun (WGS) entry which is preliminary data.</text>
</comment>
<dbReference type="Proteomes" id="UP001186974">
    <property type="component" value="Unassembled WGS sequence"/>
</dbReference>
<dbReference type="EMBL" id="JAWDJW010000441">
    <property type="protein sequence ID" value="KAK3080690.1"/>
    <property type="molecule type" value="Genomic_DNA"/>
</dbReference>
<organism evidence="1 2">
    <name type="scientific">Coniosporium uncinatum</name>
    <dbReference type="NCBI Taxonomy" id="93489"/>
    <lineage>
        <taxon>Eukaryota</taxon>
        <taxon>Fungi</taxon>
        <taxon>Dikarya</taxon>
        <taxon>Ascomycota</taxon>
        <taxon>Pezizomycotina</taxon>
        <taxon>Dothideomycetes</taxon>
        <taxon>Dothideomycetes incertae sedis</taxon>
        <taxon>Coniosporium</taxon>
    </lineage>
</organism>
<reference evidence="1" key="1">
    <citation type="submission" date="2024-09" db="EMBL/GenBank/DDBJ databases">
        <title>Black Yeasts Isolated from many extreme environments.</title>
        <authorList>
            <person name="Coleine C."/>
            <person name="Stajich J.E."/>
            <person name="Selbmann L."/>
        </authorList>
    </citation>
    <scope>NUCLEOTIDE SEQUENCE</scope>
    <source>
        <strain evidence="1">CCFEE 5737</strain>
    </source>
</reference>
<gene>
    <name evidence="1" type="ORF">LTS18_014004</name>
</gene>
<name>A0ACC3DV50_9PEZI</name>
<accession>A0ACC3DV50</accession>
<keyword evidence="2" id="KW-1185">Reference proteome</keyword>